<comment type="catalytic activity">
    <reaction evidence="9">
        <text>NADH + H2O = reduced beta-nicotinamide D-ribonucleotide + AMP + 2 H(+)</text>
        <dbReference type="Rhea" id="RHEA:48868"/>
        <dbReference type="ChEBI" id="CHEBI:15377"/>
        <dbReference type="ChEBI" id="CHEBI:15378"/>
        <dbReference type="ChEBI" id="CHEBI:57945"/>
        <dbReference type="ChEBI" id="CHEBI:90832"/>
        <dbReference type="ChEBI" id="CHEBI:456215"/>
        <dbReference type="EC" id="3.6.1.22"/>
    </reaction>
    <physiologicalReaction direction="left-to-right" evidence="9">
        <dbReference type="Rhea" id="RHEA:48869"/>
    </physiologicalReaction>
</comment>
<evidence type="ECO:0000313" key="11">
    <source>
        <dbReference type="EMBL" id="JAN57847.1"/>
    </source>
</evidence>
<dbReference type="PANTHER" id="PTHR11383:SF3">
    <property type="entry name" value="NAD(P)H PYROPHOSPHATASE NUDT13, MITOCHONDRIAL"/>
    <property type="match status" value="1"/>
</dbReference>
<dbReference type="InterPro" id="IPR020084">
    <property type="entry name" value="NUDIX_hydrolase_CS"/>
</dbReference>
<dbReference type="Gene3D" id="3.90.79.10">
    <property type="entry name" value="Nucleoside Triphosphate Pyrophosphohydrolase"/>
    <property type="match status" value="1"/>
</dbReference>
<dbReference type="Proteomes" id="UP000076858">
    <property type="component" value="Unassembled WGS sequence"/>
</dbReference>
<keyword evidence="3" id="KW-0479">Metal-binding</keyword>
<proteinExistence type="predicted"/>
<accession>A0A0P6H5K3</accession>
<keyword evidence="5" id="KW-0460">Magnesium</keyword>
<dbReference type="EMBL" id="GDIQ01036890">
    <property type="protein sequence ID" value="JAN57847.1"/>
    <property type="molecule type" value="Transcribed_RNA"/>
</dbReference>
<dbReference type="EC" id="3.6.1.22" evidence="2"/>
<dbReference type="GO" id="GO:0046872">
    <property type="term" value="F:metal ion binding"/>
    <property type="evidence" value="ECO:0007669"/>
    <property type="project" value="UniProtKB-KW"/>
</dbReference>
<dbReference type="SUPFAM" id="SSF55811">
    <property type="entry name" value="Nudix"/>
    <property type="match status" value="1"/>
</dbReference>
<evidence type="ECO:0000256" key="7">
    <source>
        <dbReference type="ARBA" id="ARBA00047501"/>
    </source>
</evidence>
<dbReference type="InterPro" id="IPR000086">
    <property type="entry name" value="NUDIX_hydrolase_dom"/>
</dbReference>
<reference evidence="11" key="1">
    <citation type="submission" date="2015-10" db="EMBL/GenBank/DDBJ databases">
        <title>EvidentialGene: Evidence-directed Construction of Complete mRNA Transcriptomes without Genomes.</title>
        <authorList>
            <person name="Gilbert D.G."/>
        </authorList>
    </citation>
    <scope>NUCLEOTIDE SEQUENCE</scope>
</reference>
<evidence type="ECO:0000256" key="1">
    <source>
        <dbReference type="ARBA" id="ARBA00001946"/>
    </source>
</evidence>
<reference evidence="12 13" key="2">
    <citation type="submission" date="2016-03" db="EMBL/GenBank/DDBJ databases">
        <title>EvidentialGene: Evidence-directed Construction of Genes on Genomes.</title>
        <authorList>
            <person name="Gilbert D.G."/>
            <person name="Choi J.-H."/>
            <person name="Mockaitis K."/>
            <person name="Colbourne J."/>
            <person name="Pfrender M."/>
        </authorList>
    </citation>
    <scope>NUCLEOTIDE SEQUENCE [LARGE SCALE GENOMIC DNA]</scope>
    <source>
        <strain evidence="12 13">Xinb3</strain>
        <tissue evidence="12">Complete organism</tissue>
    </source>
</reference>
<keyword evidence="13" id="KW-1185">Reference proteome</keyword>
<evidence type="ECO:0000259" key="10">
    <source>
        <dbReference type="PROSITE" id="PS51462"/>
    </source>
</evidence>
<dbReference type="InterPro" id="IPR015375">
    <property type="entry name" value="NADH_PPase-like_N"/>
</dbReference>
<dbReference type="CDD" id="cd03429">
    <property type="entry name" value="NUDIX_NADH_pyrophosphatase_Nudt13"/>
    <property type="match status" value="1"/>
</dbReference>
<protein>
    <recommendedName>
        <fullName evidence="2">NAD(+) diphosphatase</fullName>
        <ecNumber evidence="2">3.6.1.22</ecNumber>
    </recommendedName>
</protein>
<evidence type="ECO:0000313" key="13">
    <source>
        <dbReference type="Proteomes" id="UP000076858"/>
    </source>
</evidence>
<dbReference type="Pfam" id="PF00293">
    <property type="entry name" value="NUDIX"/>
    <property type="match status" value="1"/>
</dbReference>
<keyword evidence="4" id="KW-0378">Hydrolase</keyword>
<keyword evidence="6" id="KW-0520">NAD</keyword>
<dbReference type="PANTHER" id="PTHR11383">
    <property type="entry name" value="NUCLEOSIDE DIPHOSPHATE-LINKED MOIETY X MOTIF 13"/>
    <property type="match status" value="1"/>
</dbReference>
<dbReference type="NCBIfam" id="NF001299">
    <property type="entry name" value="PRK00241.1"/>
    <property type="match status" value="1"/>
</dbReference>
<evidence type="ECO:0000256" key="5">
    <source>
        <dbReference type="ARBA" id="ARBA00022842"/>
    </source>
</evidence>
<evidence type="ECO:0000256" key="9">
    <source>
        <dbReference type="ARBA" id="ARBA00049264"/>
    </source>
</evidence>
<dbReference type="InterPro" id="IPR015797">
    <property type="entry name" value="NUDIX_hydrolase-like_dom_sf"/>
</dbReference>
<dbReference type="AlphaFoldDB" id="A0A0P6H5K3"/>
<organism evidence="11">
    <name type="scientific">Daphnia magna</name>
    <dbReference type="NCBI Taxonomy" id="35525"/>
    <lineage>
        <taxon>Eukaryota</taxon>
        <taxon>Metazoa</taxon>
        <taxon>Ecdysozoa</taxon>
        <taxon>Arthropoda</taxon>
        <taxon>Crustacea</taxon>
        <taxon>Branchiopoda</taxon>
        <taxon>Diplostraca</taxon>
        <taxon>Cladocera</taxon>
        <taxon>Anomopoda</taxon>
        <taxon>Daphniidae</taxon>
        <taxon>Daphnia</taxon>
    </lineage>
</organism>
<gene>
    <name evidence="12" type="ORF">APZ42_023272</name>
</gene>
<evidence type="ECO:0000256" key="6">
    <source>
        <dbReference type="ARBA" id="ARBA00023027"/>
    </source>
</evidence>
<dbReference type="PROSITE" id="PS51462">
    <property type="entry name" value="NUDIX"/>
    <property type="match status" value="1"/>
</dbReference>
<comment type="cofactor">
    <cofactor evidence="1">
        <name>Mg(2+)</name>
        <dbReference type="ChEBI" id="CHEBI:18420"/>
    </cofactor>
</comment>
<dbReference type="InterPro" id="IPR049734">
    <property type="entry name" value="NudC-like_C"/>
</dbReference>
<evidence type="ECO:0000256" key="4">
    <source>
        <dbReference type="ARBA" id="ARBA00022801"/>
    </source>
</evidence>
<dbReference type="STRING" id="35525.A0A0P6H5K3"/>
<evidence type="ECO:0000313" key="12">
    <source>
        <dbReference type="EMBL" id="KZS11908.1"/>
    </source>
</evidence>
<dbReference type="PROSITE" id="PS00893">
    <property type="entry name" value="NUDIX_BOX"/>
    <property type="match status" value="1"/>
</dbReference>
<evidence type="ECO:0000256" key="8">
    <source>
        <dbReference type="ARBA" id="ARBA00049196"/>
    </source>
</evidence>
<evidence type="ECO:0000256" key="2">
    <source>
        <dbReference type="ARBA" id="ARBA00012381"/>
    </source>
</evidence>
<feature type="domain" description="Nudix hydrolase" evidence="10">
    <location>
        <begin position="206"/>
        <end position="333"/>
    </location>
</feature>
<comment type="catalytic activity">
    <reaction evidence="7">
        <text>NADPH + H2O = reduced beta-nicotinamide D-ribonucleotide + adenosine 2',5'-bisphosphate + 2 H(+)</text>
        <dbReference type="Rhea" id="RHEA:60820"/>
        <dbReference type="ChEBI" id="CHEBI:15377"/>
        <dbReference type="ChEBI" id="CHEBI:15378"/>
        <dbReference type="ChEBI" id="CHEBI:57783"/>
        <dbReference type="ChEBI" id="CHEBI:90832"/>
        <dbReference type="ChEBI" id="CHEBI:194156"/>
    </reaction>
    <physiologicalReaction direction="left-to-right" evidence="7">
        <dbReference type="Rhea" id="RHEA:60821"/>
    </physiologicalReaction>
</comment>
<comment type="catalytic activity">
    <reaction evidence="8">
        <text>NAD(+) + H2O = beta-nicotinamide D-ribonucleotide + AMP + 2 H(+)</text>
        <dbReference type="Rhea" id="RHEA:11800"/>
        <dbReference type="ChEBI" id="CHEBI:14649"/>
        <dbReference type="ChEBI" id="CHEBI:15377"/>
        <dbReference type="ChEBI" id="CHEBI:15378"/>
        <dbReference type="ChEBI" id="CHEBI:57540"/>
        <dbReference type="ChEBI" id="CHEBI:456215"/>
        <dbReference type="EC" id="3.6.1.22"/>
    </reaction>
    <physiologicalReaction direction="left-to-right" evidence="8">
        <dbReference type="Rhea" id="RHEA:11801"/>
    </physiologicalReaction>
</comment>
<dbReference type="EMBL" id="LRGB01001463">
    <property type="protein sequence ID" value="KZS11908.1"/>
    <property type="molecule type" value="Genomic_DNA"/>
</dbReference>
<dbReference type="Pfam" id="PF09296">
    <property type="entry name" value="NUDIX-like"/>
    <property type="match status" value="1"/>
</dbReference>
<dbReference type="GO" id="GO:0016787">
    <property type="term" value="F:hydrolase activity"/>
    <property type="evidence" value="ECO:0007669"/>
    <property type="project" value="UniProtKB-KW"/>
</dbReference>
<name>A0A0P6H5K3_9CRUS</name>
<dbReference type="OrthoDB" id="10249612at2759"/>
<evidence type="ECO:0000256" key="3">
    <source>
        <dbReference type="ARBA" id="ARBA00022723"/>
    </source>
</evidence>
<sequence>MNSRNVCHSLAAALRFGSTKLNRSGWNPSRRCHSISNMSGQLGGQLSYVQRMKMLQNLREKTGITEEVIRRGKCLIYYKGDPLLTDNFSIAWMDFDDLQTEPKLFLENAMLLGMAEGGQFQFAVQIVGFGKESKQAVLSKSQGSFTDFRLSLMMMPTYEASLASKAKAIFNWHRRNTHCAKCGSPSIRNSTASCRTCHKCEEVWYPTLSPVGIVLVADNTKSNLLLVRQGRHPKGMYSCIAGYVDSGETLEEGIRREVAEEVGLTVLSVDYKASQHWSFPTSNLMIGCHAIVNGNETLDVDTSELEDARWFSVEEVRRSLDSIKTNPLETMSAIKEGTNQFFVPPRGTLAHSLIDAWLSG</sequence>
<dbReference type="Gene3D" id="3.90.79.20">
    <property type="match status" value="1"/>
</dbReference>